<keyword evidence="10" id="KW-0520">NAD</keyword>
<feature type="transmembrane region" description="Helical" evidence="13">
    <location>
        <begin position="71"/>
        <end position="91"/>
    </location>
</feature>
<comment type="caution">
    <text evidence="15">The sequence shown here is derived from an EMBL/GenBank/DDBJ whole genome shotgun (WGS) entry which is preliminary data.</text>
</comment>
<name>A0ABW3QQY3_9PSEU</name>
<keyword evidence="7" id="KW-0521">NADP</keyword>
<keyword evidence="16" id="KW-1185">Reference proteome</keyword>
<evidence type="ECO:0000256" key="6">
    <source>
        <dbReference type="ARBA" id="ARBA00022692"/>
    </source>
</evidence>
<reference evidence="16" key="1">
    <citation type="journal article" date="2019" name="Int. J. Syst. Evol. Microbiol.">
        <title>The Global Catalogue of Microorganisms (GCM) 10K type strain sequencing project: providing services to taxonomists for standard genome sequencing and annotation.</title>
        <authorList>
            <consortium name="The Broad Institute Genomics Platform"/>
            <consortium name="The Broad Institute Genome Sequencing Center for Infectious Disease"/>
            <person name="Wu L."/>
            <person name="Ma J."/>
        </authorList>
    </citation>
    <scope>NUCLEOTIDE SEQUENCE [LARGE SCALE GENOMIC DNA]</scope>
    <source>
        <strain evidence="16">CCUG 60214</strain>
    </source>
</reference>
<dbReference type="PANTHER" id="PTHR10160">
    <property type="entry name" value="NAD(P) TRANSHYDROGENASE"/>
    <property type="match status" value="1"/>
</dbReference>
<dbReference type="PANTHER" id="PTHR10160:SF19">
    <property type="entry name" value="PROTON-TRANSLOCATING NAD(P)(+) TRANSHYDROGENASE"/>
    <property type="match status" value="1"/>
</dbReference>
<comment type="catalytic activity">
    <reaction evidence="12">
        <text>NAD(+) + NADPH + H(+)(in) = NADH + NADP(+) + H(+)(out)</text>
        <dbReference type="Rhea" id="RHEA:47992"/>
        <dbReference type="ChEBI" id="CHEBI:15378"/>
        <dbReference type="ChEBI" id="CHEBI:57540"/>
        <dbReference type="ChEBI" id="CHEBI:57783"/>
        <dbReference type="ChEBI" id="CHEBI:57945"/>
        <dbReference type="ChEBI" id="CHEBI:58349"/>
        <dbReference type="EC" id="7.1.1.1"/>
    </reaction>
</comment>
<protein>
    <recommendedName>
        <fullName evidence="3">proton-translocating NAD(P)(+) transhydrogenase</fullName>
        <ecNumber evidence="3">7.1.1.1</ecNumber>
    </recommendedName>
</protein>
<keyword evidence="5" id="KW-0997">Cell inner membrane</keyword>
<evidence type="ECO:0000256" key="12">
    <source>
        <dbReference type="ARBA" id="ARBA00048202"/>
    </source>
</evidence>
<dbReference type="InterPro" id="IPR024605">
    <property type="entry name" value="NADP_transhyd_a_C"/>
</dbReference>
<keyword evidence="4" id="KW-1003">Cell membrane</keyword>
<evidence type="ECO:0000256" key="3">
    <source>
        <dbReference type="ARBA" id="ARBA00012943"/>
    </source>
</evidence>
<keyword evidence="8" id="KW-1278">Translocase</keyword>
<evidence type="ECO:0000313" key="15">
    <source>
        <dbReference type="EMBL" id="MFD1147233.1"/>
    </source>
</evidence>
<evidence type="ECO:0000256" key="11">
    <source>
        <dbReference type="ARBA" id="ARBA00023136"/>
    </source>
</evidence>
<evidence type="ECO:0000256" key="9">
    <source>
        <dbReference type="ARBA" id="ARBA00022989"/>
    </source>
</evidence>
<evidence type="ECO:0000256" key="10">
    <source>
        <dbReference type="ARBA" id="ARBA00023027"/>
    </source>
</evidence>
<dbReference type="EC" id="7.1.1.1" evidence="3"/>
<comment type="subcellular location">
    <subcellularLocation>
        <location evidence="2">Cell inner membrane</location>
        <topology evidence="2">Multi-pass membrane protein</topology>
    </subcellularLocation>
</comment>
<accession>A0ABW3QQY3</accession>
<feature type="domain" description="NAD(P) transhydrogenase alpha subunit C-terminal" evidence="14">
    <location>
        <begin position="18"/>
        <end position="100"/>
    </location>
</feature>
<feature type="transmembrane region" description="Helical" evidence="13">
    <location>
        <begin position="12"/>
        <end position="32"/>
    </location>
</feature>
<dbReference type="Pfam" id="PF12769">
    <property type="entry name" value="PNTB_4TM"/>
    <property type="match status" value="1"/>
</dbReference>
<keyword evidence="6 13" id="KW-0812">Transmembrane</keyword>
<evidence type="ECO:0000256" key="1">
    <source>
        <dbReference type="ARBA" id="ARBA00003943"/>
    </source>
</evidence>
<evidence type="ECO:0000256" key="7">
    <source>
        <dbReference type="ARBA" id="ARBA00022857"/>
    </source>
</evidence>
<evidence type="ECO:0000313" key="16">
    <source>
        <dbReference type="Proteomes" id="UP001597168"/>
    </source>
</evidence>
<sequence>MPHARGRAEEGAAVIDLLTIFVLAVFVGFEVVSKVSTILHTPLMSGANAIHGVILVGAILITGRAEHALEISLGLAAVFLATVNVVGGFVVTDRMLEMFKGHKPAKAVKSEANGHEETGR</sequence>
<dbReference type="EMBL" id="JBHTLK010000030">
    <property type="protein sequence ID" value="MFD1147233.1"/>
    <property type="molecule type" value="Genomic_DNA"/>
</dbReference>
<dbReference type="Proteomes" id="UP001597168">
    <property type="component" value="Unassembled WGS sequence"/>
</dbReference>
<evidence type="ECO:0000256" key="5">
    <source>
        <dbReference type="ARBA" id="ARBA00022519"/>
    </source>
</evidence>
<keyword evidence="11 13" id="KW-0472">Membrane</keyword>
<comment type="function">
    <text evidence="1">The transhydrogenation between NADH and NADP is coupled to respiration and ATP hydrolysis and functions as a proton pump across the membrane.</text>
</comment>
<evidence type="ECO:0000256" key="8">
    <source>
        <dbReference type="ARBA" id="ARBA00022967"/>
    </source>
</evidence>
<evidence type="ECO:0000259" key="14">
    <source>
        <dbReference type="Pfam" id="PF12769"/>
    </source>
</evidence>
<gene>
    <name evidence="15" type="ORF">ACFQ3T_08855</name>
</gene>
<evidence type="ECO:0000256" key="4">
    <source>
        <dbReference type="ARBA" id="ARBA00022475"/>
    </source>
</evidence>
<organism evidence="15 16">
    <name type="scientific">Saccharothrix hoggarensis</name>
    <dbReference type="NCBI Taxonomy" id="913853"/>
    <lineage>
        <taxon>Bacteria</taxon>
        <taxon>Bacillati</taxon>
        <taxon>Actinomycetota</taxon>
        <taxon>Actinomycetes</taxon>
        <taxon>Pseudonocardiales</taxon>
        <taxon>Pseudonocardiaceae</taxon>
        <taxon>Saccharothrix</taxon>
    </lineage>
</organism>
<keyword evidence="9 13" id="KW-1133">Transmembrane helix</keyword>
<evidence type="ECO:0000256" key="13">
    <source>
        <dbReference type="SAM" id="Phobius"/>
    </source>
</evidence>
<feature type="transmembrane region" description="Helical" evidence="13">
    <location>
        <begin position="44"/>
        <end position="65"/>
    </location>
</feature>
<dbReference type="RefSeq" id="WP_380722219.1">
    <property type="nucleotide sequence ID" value="NZ_JBHTLK010000030.1"/>
</dbReference>
<evidence type="ECO:0000256" key="2">
    <source>
        <dbReference type="ARBA" id="ARBA00004429"/>
    </source>
</evidence>
<proteinExistence type="predicted"/>